<proteinExistence type="predicted"/>
<reference evidence="1" key="1">
    <citation type="journal article" date="2014" name="Nat. Commun.">
        <title>Multiple recent horizontal transfers of a large genomic region in cheese making fungi.</title>
        <authorList>
            <person name="Cheeseman K."/>
            <person name="Ropars J."/>
            <person name="Renault P."/>
            <person name="Dupont J."/>
            <person name="Gouzy J."/>
            <person name="Branca A."/>
            <person name="Abraham A.L."/>
            <person name="Ceppi M."/>
            <person name="Conseiller E."/>
            <person name="Debuchy R."/>
            <person name="Malagnac F."/>
            <person name="Goarin A."/>
            <person name="Silar P."/>
            <person name="Lacoste S."/>
            <person name="Sallet E."/>
            <person name="Bensimon A."/>
            <person name="Giraud T."/>
            <person name="Brygoo Y."/>
        </authorList>
    </citation>
    <scope>NUCLEOTIDE SEQUENCE [LARGE SCALE GENOMIC DNA]</scope>
    <source>
        <strain evidence="1">FM164</strain>
    </source>
</reference>
<name>W6PWN0_PENRF</name>
<keyword evidence="2" id="KW-1185">Reference proteome</keyword>
<evidence type="ECO:0000313" key="1">
    <source>
        <dbReference type="EMBL" id="CDM28330.1"/>
    </source>
</evidence>
<protein>
    <submittedName>
        <fullName evidence="1">Genomic scaffold, ProqFM164S01</fullName>
    </submittedName>
</protein>
<evidence type="ECO:0000313" key="2">
    <source>
        <dbReference type="Proteomes" id="UP000030686"/>
    </source>
</evidence>
<dbReference type="Proteomes" id="UP000030686">
    <property type="component" value="Unassembled WGS sequence"/>
</dbReference>
<sequence length="42" mass="4757">MSQSKLKARIEGPVQMHIPSCRKSSADWRALNLTAARFRRSA</sequence>
<organism evidence="1 2">
    <name type="scientific">Penicillium roqueforti (strain FM164)</name>
    <dbReference type="NCBI Taxonomy" id="1365484"/>
    <lineage>
        <taxon>Eukaryota</taxon>
        <taxon>Fungi</taxon>
        <taxon>Dikarya</taxon>
        <taxon>Ascomycota</taxon>
        <taxon>Pezizomycotina</taxon>
        <taxon>Eurotiomycetes</taxon>
        <taxon>Eurotiomycetidae</taxon>
        <taxon>Eurotiales</taxon>
        <taxon>Aspergillaceae</taxon>
        <taxon>Penicillium</taxon>
    </lineage>
</organism>
<accession>W6PWN0</accession>
<dbReference type="EMBL" id="HG792015">
    <property type="protein sequence ID" value="CDM28330.1"/>
    <property type="molecule type" value="Genomic_DNA"/>
</dbReference>
<dbReference type="AlphaFoldDB" id="W6PWN0"/>
<gene>
    <name evidence="1" type="ORF">PROQFM164_S01g002141</name>
</gene>